<dbReference type="AlphaFoldDB" id="A0A0G0PZR4"/>
<dbReference type="STRING" id="1618345.UT18_C0006G0039"/>
<dbReference type="EMBL" id="LBVV01000006">
    <property type="protein sequence ID" value="KKQ94941.1"/>
    <property type="molecule type" value="Genomic_DNA"/>
</dbReference>
<evidence type="ECO:0000313" key="1">
    <source>
        <dbReference type="EMBL" id="KKQ94941.1"/>
    </source>
</evidence>
<reference evidence="1 2" key="1">
    <citation type="journal article" date="2015" name="Nature">
        <title>rRNA introns, odd ribosomes, and small enigmatic genomes across a large radiation of phyla.</title>
        <authorList>
            <person name="Brown C.T."/>
            <person name="Hug L.A."/>
            <person name="Thomas B.C."/>
            <person name="Sharon I."/>
            <person name="Castelle C.J."/>
            <person name="Singh A."/>
            <person name="Wilkins M.J."/>
            <person name="Williams K.H."/>
            <person name="Banfield J.F."/>
        </authorList>
    </citation>
    <scope>NUCLEOTIDE SEQUENCE [LARGE SCALE GENOMIC DNA]</scope>
</reference>
<proteinExistence type="predicted"/>
<gene>
    <name evidence="1" type="ORF">UT18_C0006G0039</name>
</gene>
<dbReference type="Proteomes" id="UP000034207">
    <property type="component" value="Unassembled WGS sequence"/>
</dbReference>
<name>A0A0G0PZR4_UNCC2</name>
<protein>
    <submittedName>
        <fullName evidence="1">Uncharacterized protein</fullName>
    </submittedName>
</protein>
<evidence type="ECO:0000313" key="2">
    <source>
        <dbReference type="Proteomes" id="UP000034207"/>
    </source>
</evidence>
<sequence>MFAGIEEAIPPNDKPEEVANQVDKIMEDSGLIDVGDSREIVLFSYQADYQYLASTHGMSGSAPTSTGTQDATAKSYFYNGTFRVEEANYYKITNFMDNVGNNKRFLELKEVKLDRERGGAENKDYINVSWVIEAKRF</sequence>
<comment type="caution">
    <text evidence="1">The sequence shown here is derived from an EMBL/GenBank/DDBJ whole genome shotgun (WGS) entry which is preliminary data.</text>
</comment>
<organism evidence="1 2">
    <name type="scientific">candidate division CPR2 bacterium GW2011_GWC2_39_10</name>
    <dbReference type="NCBI Taxonomy" id="1618345"/>
    <lineage>
        <taxon>Bacteria</taxon>
        <taxon>Bacteria division CPR2</taxon>
    </lineage>
</organism>
<accession>A0A0G0PZR4</accession>